<dbReference type="OrthoDB" id="9768668at2"/>
<dbReference type="NCBIfam" id="TIGR02379">
    <property type="entry name" value="ECA_wecE"/>
    <property type="match status" value="1"/>
</dbReference>
<gene>
    <name evidence="5" type="ordered locus">Plav_3320</name>
</gene>
<evidence type="ECO:0000313" key="6">
    <source>
        <dbReference type="Proteomes" id="UP000006377"/>
    </source>
</evidence>
<proteinExistence type="inferred from homology"/>
<dbReference type="STRING" id="402881.Plav_3320"/>
<dbReference type="CDD" id="cd00616">
    <property type="entry name" value="AHBA_syn"/>
    <property type="match status" value="1"/>
</dbReference>
<dbReference type="EMBL" id="CP000774">
    <property type="protein sequence ID" value="ABS64924.1"/>
    <property type="molecule type" value="Genomic_DNA"/>
</dbReference>
<dbReference type="Proteomes" id="UP000006377">
    <property type="component" value="Chromosome"/>
</dbReference>
<dbReference type="PIRSF" id="PIRSF000390">
    <property type="entry name" value="PLP_StrS"/>
    <property type="match status" value="1"/>
</dbReference>
<evidence type="ECO:0000256" key="4">
    <source>
        <dbReference type="RuleBase" id="RU004508"/>
    </source>
</evidence>
<dbReference type="SUPFAM" id="SSF53383">
    <property type="entry name" value="PLP-dependent transferases"/>
    <property type="match status" value="1"/>
</dbReference>
<dbReference type="PANTHER" id="PTHR30244:SF34">
    <property type="entry name" value="DTDP-4-AMINO-4,6-DIDEOXYGALACTOSE TRANSAMINASE"/>
    <property type="match status" value="1"/>
</dbReference>
<accession>A7HYE1</accession>
<dbReference type="GO" id="GO:0019180">
    <property type="term" value="F:dTDP-4-amino-4,6-dideoxygalactose transaminase activity"/>
    <property type="evidence" value="ECO:0007669"/>
    <property type="project" value="TreeGrafter"/>
</dbReference>
<dbReference type="NCBIfam" id="NF008687">
    <property type="entry name" value="PRK11706.1"/>
    <property type="match status" value="1"/>
</dbReference>
<dbReference type="GO" id="GO:0000271">
    <property type="term" value="P:polysaccharide biosynthetic process"/>
    <property type="evidence" value="ECO:0007669"/>
    <property type="project" value="TreeGrafter"/>
</dbReference>
<evidence type="ECO:0000256" key="1">
    <source>
        <dbReference type="ARBA" id="ARBA00037999"/>
    </source>
</evidence>
<dbReference type="RefSeq" id="WP_012112255.1">
    <property type="nucleotide sequence ID" value="NC_009719.1"/>
</dbReference>
<dbReference type="InterPro" id="IPR000653">
    <property type="entry name" value="DegT/StrS_aminotransferase"/>
</dbReference>
<dbReference type="InterPro" id="IPR015421">
    <property type="entry name" value="PyrdxlP-dep_Trfase_major"/>
</dbReference>
<evidence type="ECO:0000256" key="3">
    <source>
        <dbReference type="PIRSR" id="PIRSR000390-2"/>
    </source>
</evidence>
<protein>
    <submittedName>
        <fullName evidence="5">TDP-4-keto-6-deoxy-D-glucose transaminase</fullName>
    </submittedName>
</protein>
<dbReference type="PANTHER" id="PTHR30244">
    <property type="entry name" value="TRANSAMINASE"/>
    <property type="match status" value="1"/>
</dbReference>
<dbReference type="HOGENOM" id="CLU_033332_0_2_5"/>
<name>A7HYE1_PARL1</name>
<dbReference type="FunFam" id="3.40.640.10:FF:000037">
    <property type="entry name" value="dTDP-4-amino-4,6-dideoxygalactose transaminase"/>
    <property type="match status" value="1"/>
</dbReference>
<dbReference type="Gene3D" id="3.40.640.10">
    <property type="entry name" value="Type I PLP-dependent aspartate aminotransferase-like (Major domain)"/>
    <property type="match status" value="1"/>
</dbReference>
<dbReference type="InterPro" id="IPR015422">
    <property type="entry name" value="PyrdxlP-dep_Trfase_small"/>
</dbReference>
<keyword evidence="3 4" id="KW-0663">Pyridoxal phosphate</keyword>
<evidence type="ECO:0000313" key="5">
    <source>
        <dbReference type="EMBL" id="ABS64924.1"/>
    </source>
</evidence>
<comment type="similarity">
    <text evidence="1 4">Belongs to the DegT/DnrJ/EryC1 family.</text>
</comment>
<dbReference type="eggNOG" id="COG0399">
    <property type="taxonomic scope" value="Bacteria"/>
</dbReference>
<sequence length="378" mass="41789">MAVVPFNVASVLGREMEYIEDAIRSQHISGNGKYTSLCSSYLVDHIGSSACFLTPSCTDALEMSALLADLHVGDEVIMPSYTFTSTANAVVLRGAVPVFVDIRRDTLNIDETLIEQAITSRTKAIMVVHYAGVGCEMDAILEIARRYDLIVIEDAAQGLYADYRGKPLGSFGHLSAFSFHETKNIVSGEGGALMINDSKFIDRGEILWEKGTNRVKYKRGIVNKYNWVDVGSSFLPSEITSAFLYAQLEVGRQATDQRLALWQAYHDAFRPLQETGKLSIPNPPDHCAHNGHIFYILAPTAKHREIWLDQLGVRDGINAVIHYVPLHSAPAGLRFGRSCGEMTVTDEISARLVRLPLHLQLSPDDVSRVIQSVERLPV</sequence>
<keyword evidence="6" id="KW-1185">Reference proteome</keyword>
<organism evidence="5 6">
    <name type="scientific">Parvibaculum lavamentivorans (strain DS-1 / DSM 13023 / NCIMB 13966)</name>
    <dbReference type="NCBI Taxonomy" id="402881"/>
    <lineage>
        <taxon>Bacteria</taxon>
        <taxon>Pseudomonadati</taxon>
        <taxon>Pseudomonadota</taxon>
        <taxon>Alphaproteobacteria</taxon>
        <taxon>Hyphomicrobiales</taxon>
        <taxon>Parvibaculaceae</taxon>
        <taxon>Parvibaculum</taxon>
    </lineage>
</organism>
<feature type="modified residue" description="N6-(pyridoxal phosphate)lysine" evidence="3">
    <location>
        <position position="183"/>
    </location>
</feature>
<dbReference type="KEGG" id="pla:Plav_3320"/>
<dbReference type="Gene3D" id="3.90.1150.10">
    <property type="entry name" value="Aspartate Aminotransferase, domain 1"/>
    <property type="match status" value="1"/>
</dbReference>
<feature type="active site" description="Proton acceptor" evidence="2">
    <location>
        <position position="183"/>
    </location>
</feature>
<dbReference type="GO" id="GO:0030170">
    <property type="term" value="F:pyridoxal phosphate binding"/>
    <property type="evidence" value="ECO:0007669"/>
    <property type="project" value="TreeGrafter"/>
</dbReference>
<dbReference type="Pfam" id="PF01041">
    <property type="entry name" value="DegT_DnrJ_EryC1"/>
    <property type="match status" value="1"/>
</dbReference>
<dbReference type="InterPro" id="IPR015424">
    <property type="entry name" value="PyrdxlP-dep_Trfase"/>
</dbReference>
<evidence type="ECO:0000256" key="2">
    <source>
        <dbReference type="PIRSR" id="PIRSR000390-1"/>
    </source>
</evidence>
<reference evidence="5 6" key="1">
    <citation type="journal article" date="2011" name="Stand. Genomic Sci.">
        <title>Complete genome sequence of Parvibaculum lavamentivorans type strain (DS-1(T)).</title>
        <authorList>
            <person name="Schleheck D."/>
            <person name="Weiss M."/>
            <person name="Pitluck S."/>
            <person name="Bruce D."/>
            <person name="Land M.L."/>
            <person name="Han S."/>
            <person name="Saunders E."/>
            <person name="Tapia R."/>
            <person name="Detter C."/>
            <person name="Brettin T."/>
            <person name="Han J."/>
            <person name="Woyke T."/>
            <person name="Goodwin L."/>
            <person name="Pennacchio L."/>
            <person name="Nolan M."/>
            <person name="Cook A.M."/>
            <person name="Kjelleberg S."/>
            <person name="Thomas T."/>
        </authorList>
    </citation>
    <scope>NUCLEOTIDE SEQUENCE [LARGE SCALE GENOMIC DNA]</scope>
    <source>
        <strain evidence="6">DS-1 / DSM 13023 / NCIMB 13966</strain>
    </source>
</reference>
<dbReference type="InterPro" id="IPR012749">
    <property type="entry name" value="WecE-like"/>
</dbReference>
<dbReference type="AlphaFoldDB" id="A7HYE1"/>